<accession>A0A3M7S3J2</accession>
<organism evidence="1 2">
    <name type="scientific">Brachionus plicatilis</name>
    <name type="common">Marine rotifer</name>
    <name type="synonym">Brachionus muelleri</name>
    <dbReference type="NCBI Taxonomy" id="10195"/>
    <lineage>
        <taxon>Eukaryota</taxon>
        <taxon>Metazoa</taxon>
        <taxon>Spiralia</taxon>
        <taxon>Gnathifera</taxon>
        <taxon>Rotifera</taxon>
        <taxon>Eurotatoria</taxon>
        <taxon>Monogononta</taxon>
        <taxon>Pseudotrocha</taxon>
        <taxon>Ploima</taxon>
        <taxon>Brachionidae</taxon>
        <taxon>Brachionus</taxon>
    </lineage>
</organism>
<evidence type="ECO:0000313" key="2">
    <source>
        <dbReference type="Proteomes" id="UP000276133"/>
    </source>
</evidence>
<dbReference type="EMBL" id="REGN01002089">
    <property type="protein sequence ID" value="RNA30403.1"/>
    <property type="molecule type" value="Genomic_DNA"/>
</dbReference>
<dbReference type="Proteomes" id="UP000276133">
    <property type="component" value="Unassembled WGS sequence"/>
</dbReference>
<proteinExistence type="predicted"/>
<protein>
    <submittedName>
        <fullName evidence="1">Uncharacterized protein</fullName>
    </submittedName>
</protein>
<dbReference type="AlphaFoldDB" id="A0A3M7S3J2"/>
<gene>
    <name evidence="1" type="ORF">BpHYR1_041112</name>
</gene>
<name>A0A3M7S3J2_BRAPC</name>
<keyword evidence="2" id="KW-1185">Reference proteome</keyword>
<reference evidence="1 2" key="1">
    <citation type="journal article" date="2018" name="Sci. Rep.">
        <title>Genomic signatures of local adaptation to the degree of environmental predictability in rotifers.</title>
        <authorList>
            <person name="Franch-Gras L."/>
            <person name="Hahn C."/>
            <person name="Garcia-Roger E.M."/>
            <person name="Carmona M.J."/>
            <person name="Serra M."/>
            <person name="Gomez A."/>
        </authorList>
    </citation>
    <scope>NUCLEOTIDE SEQUENCE [LARGE SCALE GENOMIC DNA]</scope>
    <source>
        <strain evidence="1">HYR1</strain>
    </source>
</reference>
<sequence length="164" mass="19071">MYNKLHFAYDATVVSVPKICRLPAIFLNSINKYAYFSLKTFKMKKKIKKTIQKFSKSNKCLISLNSLNIFEQFGRGIIMGKERNKCLVIIWILRKLDINSCPNQDYDLVGHKLIQVTEANKITSSKRVVVNNNNEHKNNNFKLELANNKIEIKICSSQTVREKR</sequence>
<comment type="caution">
    <text evidence="1">The sequence shown here is derived from an EMBL/GenBank/DDBJ whole genome shotgun (WGS) entry which is preliminary data.</text>
</comment>
<evidence type="ECO:0000313" key="1">
    <source>
        <dbReference type="EMBL" id="RNA30403.1"/>
    </source>
</evidence>